<dbReference type="GO" id="GO:0009307">
    <property type="term" value="P:DNA restriction-modification system"/>
    <property type="evidence" value="ECO:0007669"/>
    <property type="project" value="UniProtKB-KW"/>
</dbReference>
<reference evidence="11 12" key="1">
    <citation type="submission" date="2018-11" db="EMBL/GenBank/DDBJ databases">
        <title>Draft genome sequence of Gordonia sp. RS15-1S isolated from rice stems.</title>
        <authorList>
            <person name="Muangham S."/>
        </authorList>
    </citation>
    <scope>NUCLEOTIDE SEQUENCE [LARGE SCALE GENOMIC DNA]</scope>
    <source>
        <strain evidence="11 12">RS15-1S</strain>
    </source>
</reference>
<protein>
    <recommendedName>
        <fullName evidence="8">Methyltransferase</fullName>
        <ecNumber evidence="8">2.1.1.-</ecNumber>
    </recommendedName>
</protein>
<evidence type="ECO:0000313" key="12">
    <source>
        <dbReference type="Proteomes" id="UP000267536"/>
    </source>
</evidence>
<dbReference type="EC" id="2.1.1.-" evidence="8"/>
<dbReference type="GO" id="GO:0003677">
    <property type="term" value="F:DNA binding"/>
    <property type="evidence" value="ECO:0007669"/>
    <property type="project" value="UniProtKB-KW"/>
</dbReference>
<dbReference type="Pfam" id="PF01555">
    <property type="entry name" value="N6_N4_Mtase"/>
    <property type="match status" value="1"/>
</dbReference>
<dbReference type="AlphaFoldDB" id="A0A3N4GYP4"/>
<feature type="region of interest" description="Disordered" evidence="9">
    <location>
        <begin position="169"/>
        <end position="196"/>
    </location>
</feature>
<keyword evidence="3 11" id="KW-0808">Transferase</keyword>
<dbReference type="GO" id="GO:0005737">
    <property type="term" value="C:cytoplasm"/>
    <property type="evidence" value="ECO:0007669"/>
    <property type="project" value="TreeGrafter"/>
</dbReference>
<evidence type="ECO:0000256" key="2">
    <source>
        <dbReference type="ARBA" id="ARBA00022603"/>
    </source>
</evidence>
<evidence type="ECO:0000259" key="10">
    <source>
        <dbReference type="Pfam" id="PF01555"/>
    </source>
</evidence>
<keyword evidence="2 11" id="KW-0489">Methyltransferase</keyword>
<evidence type="ECO:0000256" key="3">
    <source>
        <dbReference type="ARBA" id="ARBA00022679"/>
    </source>
</evidence>
<dbReference type="GO" id="GO:0032259">
    <property type="term" value="P:methylation"/>
    <property type="evidence" value="ECO:0007669"/>
    <property type="project" value="UniProtKB-KW"/>
</dbReference>
<dbReference type="RefSeq" id="WP_123925684.1">
    <property type="nucleotide sequence ID" value="NZ_JBPSDP010000012.1"/>
</dbReference>
<evidence type="ECO:0000256" key="9">
    <source>
        <dbReference type="SAM" id="MobiDB-lite"/>
    </source>
</evidence>
<name>A0A3N4GYP4_9ACTN</name>
<dbReference type="OrthoDB" id="9773060at2"/>
<evidence type="ECO:0000256" key="5">
    <source>
        <dbReference type="ARBA" id="ARBA00022747"/>
    </source>
</evidence>
<proteinExistence type="inferred from homology"/>
<dbReference type="InterPro" id="IPR001091">
    <property type="entry name" value="RM_Methyltransferase"/>
</dbReference>
<dbReference type="PROSITE" id="PS00093">
    <property type="entry name" value="N4_MTASE"/>
    <property type="match status" value="1"/>
</dbReference>
<evidence type="ECO:0000256" key="8">
    <source>
        <dbReference type="RuleBase" id="RU362026"/>
    </source>
</evidence>
<evidence type="ECO:0000256" key="1">
    <source>
        <dbReference type="ARBA" id="ARBA00010203"/>
    </source>
</evidence>
<evidence type="ECO:0000256" key="6">
    <source>
        <dbReference type="ARBA" id="ARBA00023125"/>
    </source>
</evidence>
<comment type="catalytic activity">
    <reaction evidence="7">
        <text>a 2'-deoxycytidine in DNA + S-adenosyl-L-methionine = an N(4)-methyl-2'-deoxycytidine in DNA + S-adenosyl-L-homocysteine + H(+)</text>
        <dbReference type="Rhea" id="RHEA:16857"/>
        <dbReference type="Rhea" id="RHEA-COMP:11369"/>
        <dbReference type="Rhea" id="RHEA-COMP:13674"/>
        <dbReference type="ChEBI" id="CHEBI:15378"/>
        <dbReference type="ChEBI" id="CHEBI:57856"/>
        <dbReference type="ChEBI" id="CHEBI:59789"/>
        <dbReference type="ChEBI" id="CHEBI:85452"/>
        <dbReference type="ChEBI" id="CHEBI:137933"/>
        <dbReference type="EC" id="2.1.1.113"/>
    </reaction>
</comment>
<keyword evidence="6" id="KW-0238">DNA-binding</keyword>
<accession>A0A3N4GYP4</accession>
<dbReference type="InterPro" id="IPR029063">
    <property type="entry name" value="SAM-dependent_MTases_sf"/>
</dbReference>
<evidence type="ECO:0000313" key="11">
    <source>
        <dbReference type="EMBL" id="RPA65836.1"/>
    </source>
</evidence>
<keyword evidence="12" id="KW-1185">Reference proteome</keyword>
<keyword evidence="5" id="KW-0680">Restriction system</keyword>
<evidence type="ECO:0000256" key="7">
    <source>
        <dbReference type="ARBA" id="ARBA00049120"/>
    </source>
</evidence>
<dbReference type="PANTHER" id="PTHR13370">
    <property type="entry name" value="RNA METHYLASE-RELATED"/>
    <property type="match status" value="1"/>
</dbReference>
<sequence length="345" mass="37469">MSANQQPVERNRIVVGDALTHLSALADGSVDCVVTSPPYFRLRDYGADGQIGLEPHVDDWVTHLVALSDEVRRVLVPTGTFWLNVGDTYSGHSSQGAARKSLLMAPERLALRLQDNGWIIRNKIVWAKPNPVPTSVPDRLNCTYEVIYVLAKQPRYFFDLDAIRQPLRSRSTSKRKTAKATGQARESWRGPNGMAASGLQSIKAQGRNGHPLGKNPGDVWTITPGGYRAAHHAIFPLKLAERMIAAGCPEARCTRCRAPWRRNVIRALGGTATRDALAPTCGCHAAKEPGLVLDPFMGSGTTAIAAETLSRDWMGIEINPAFAAAAEQRIADARERRAPPEGAAA</sequence>
<dbReference type="Proteomes" id="UP000267536">
    <property type="component" value="Unassembled WGS sequence"/>
</dbReference>
<gene>
    <name evidence="11" type="ORF">EF294_03610</name>
</gene>
<dbReference type="InterPro" id="IPR017985">
    <property type="entry name" value="MeTrfase_CN4_CS"/>
</dbReference>
<organism evidence="11 12">
    <name type="scientific">Gordonia oryzae</name>
    <dbReference type="NCBI Taxonomy" id="2487349"/>
    <lineage>
        <taxon>Bacteria</taxon>
        <taxon>Bacillati</taxon>
        <taxon>Actinomycetota</taxon>
        <taxon>Actinomycetes</taxon>
        <taxon>Mycobacteriales</taxon>
        <taxon>Gordoniaceae</taxon>
        <taxon>Gordonia</taxon>
    </lineage>
</organism>
<dbReference type="GO" id="GO:0015667">
    <property type="term" value="F:site-specific DNA-methyltransferase (cytosine-N4-specific) activity"/>
    <property type="evidence" value="ECO:0007669"/>
    <property type="project" value="UniProtKB-EC"/>
</dbReference>
<dbReference type="Gene3D" id="3.40.50.150">
    <property type="entry name" value="Vaccinia Virus protein VP39"/>
    <property type="match status" value="1"/>
</dbReference>
<comment type="similarity">
    <text evidence="1">Belongs to the N(4)/N(6)-methyltransferase family. N(4) subfamily.</text>
</comment>
<dbReference type="InterPro" id="IPR002941">
    <property type="entry name" value="DNA_methylase_N4/N6"/>
</dbReference>
<dbReference type="PANTHER" id="PTHR13370:SF3">
    <property type="entry name" value="TRNA (GUANINE(10)-N2)-METHYLTRANSFERASE HOMOLOG"/>
    <property type="match status" value="1"/>
</dbReference>
<dbReference type="SUPFAM" id="SSF53335">
    <property type="entry name" value="S-adenosyl-L-methionine-dependent methyltransferases"/>
    <property type="match status" value="1"/>
</dbReference>
<dbReference type="GO" id="GO:0008170">
    <property type="term" value="F:N-methyltransferase activity"/>
    <property type="evidence" value="ECO:0007669"/>
    <property type="project" value="InterPro"/>
</dbReference>
<keyword evidence="4" id="KW-0949">S-adenosyl-L-methionine</keyword>
<dbReference type="PRINTS" id="PR00508">
    <property type="entry name" value="S21N4MTFRASE"/>
</dbReference>
<evidence type="ECO:0000256" key="4">
    <source>
        <dbReference type="ARBA" id="ARBA00022691"/>
    </source>
</evidence>
<comment type="caution">
    <text evidence="11">The sequence shown here is derived from an EMBL/GenBank/DDBJ whole genome shotgun (WGS) entry which is preliminary data.</text>
</comment>
<dbReference type="EMBL" id="RKMH01000002">
    <property type="protein sequence ID" value="RPA65836.1"/>
    <property type="molecule type" value="Genomic_DNA"/>
</dbReference>
<feature type="domain" description="DNA methylase N-4/N-6" evidence="10">
    <location>
        <begin position="30"/>
        <end position="327"/>
    </location>
</feature>